<evidence type="ECO:0000256" key="8">
    <source>
        <dbReference type="ARBA" id="ARBA00014472"/>
    </source>
</evidence>
<dbReference type="AlphaFoldDB" id="A0A0D6PAN6"/>
<comment type="function">
    <text evidence="2">Acts on leucine, isoleucine and valine.</text>
</comment>
<evidence type="ECO:0000313" key="14">
    <source>
        <dbReference type="EMBL" id="GAN78815.1"/>
    </source>
</evidence>
<dbReference type="InterPro" id="IPR050571">
    <property type="entry name" value="Class-IV_PLP-Dep_Aminotrnsfr"/>
</dbReference>
<keyword evidence="15" id="KW-1185">Reference proteome</keyword>
<dbReference type="STRING" id="1120923.SAMN02746095_01422"/>
<name>A0A0D6PAN6_9PROT</name>
<dbReference type="GO" id="GO:0005829">
    <property type="term" value="C:cytosol"/>
    <property type="evidence" value="ECO:0007669"/>
    <property type="project" value="TreeGrafter"/>
</dbReference>
<evidence type="ECO:0000256" key="1">
    <source>
        <dbReference type="ARBA" id="ARBA00001933"/>
    </source>
</evidence>
<keyword evidence="14" id="KW-0808">Transferase</keyword>
<comment type="similarity">
    <text evidence="6">Belongs to the class-IV pyridoxal-phosphate-dependent aminotransferase family.</text>
</comment>
<evidence type="ECO:0000256" key="5">
    <source>
        <dbReference type="ARBA" id="ARBA00005072"/>
    </source>
</evidence>
<keyword evidence="10" id="KW-0028">Amino-acid biosynthesis</keyword>
<evidence type="ECO:0000256" key="12">
    <source>
        <dbReference type="ARBA" id="ARBA00048798"/>
    </source>
</evidence>
<dbReference type="FunFam" id="3.20.10.10:FF:000002">
    <property type="entry name" value="D-alanine aminotransferase"/>
    <property type="match status" value="1"/>
</dbReference>
<organism evidence="14 15">
    <name type="scientific">Acidocella aminolytica 101 = DSM 11237</name>
    <dbReference type="NCBI Taxonomy" id="1120923"/>
    <lineage>
        <taxon>Bacteria</taxon>
        <taxon>Pseudomonadati</taxon>
        <taxon>Pseudomonadota</taxon>
        <taxon>Alphaproteobacteria</taxon>
        <taxon>Acetobacterales</taxon>
        <taxon>Acidocellaceae</taxon>
        <taxon>Acidocella</taxon>
    </lineage>
</organism>
<evidence type="ECO:0000256" key="10">
    <source>
        <dbReference type="ARBA" id="ARBA00023304"/>
    </source>
</evidence>
<comment type="pathway">
    <text evidence="4">Amino-acid biosynthesis; L-valine biosynthesis; L-valine from pyruvate: step 4/4.</text>
</comment>
<dbReference type="GO" id="GO:0004084">
    <property type="term" value="F:branched-chain-amino-acid transaminase activity"/>
    <property type="evidence" value="ECO:0007669"/>
    <property type="project" value="UniProtKB-EC"/>
</dbReference>
<accession>A0A0D6PAN6</accession>
<dbReference type="InterPro" id="IPR036038">
    <property type="entry name" value="Aminotransferase-like"/>
</dbReference>
<evidence type="ECO:0000256" key="9">
    <source>
        <dbReference type="ARBA" id="ARBA00022898"/>
    </source>
</evidence>
<evidence type="ECO:0000256" key="11">
    <source>
        <dbReference type="ARBA" id="ARBA00048212"/>
    </source>
</evidence>
<sequence length="287" mass="31119">MARIAYVNGRYVKLAEASVNIEDRGYQFGDGIYEVFYAYHGRLIDEALHFARLTRSRGEIGLAAPMSDAALRVVIQELMRRNRVGTGLIYLQLTRGVAPRDHAFPAARRPALTMTVRPKPAPPEGLAGWHAAAITLPDERWGRCDIKSINLLPNALAREAAKQAGALEAILFDTTGMVTEGASSSIWIVGADNVLRTRALDQRVLPGCTRAALLADVAAEGVTFREEGFSVEALRGAREVFMTSATSFVKPITRLDGAPVGNGAPGLVASRLYTRYLARLKEQGADV</sequence>
<evidence type="ECO:0000256" key="13">
    <source>
        <dbReference type="ARBA" id="ARBA00049229"/>
    </source>
</evidence>
<comment type="caution">
    <text evidence="14">The sequence shown here is derived from an EMBL/GenBank/DDBJ whole genome shotgun (WGS) entry which is preliminary data.</text>
</comment>
<evidence type="ECO:0000313" key="15">
    <source>
        <dbReference type="Proteomes" id="UP000032668"/>
    </source>
</evidence>
<keyword evidence="9" id="KW-0663">Pyridoxal phosphate</keyword>
<keyword evidence="10" id="KW-0100">Branched-chain amino acid biosynthesis</keyword>
<comment type="catalytic activity">
    <reaction evidence="12">
        <text>L-isoleucine + 2-oxoglutarate = (S)-3-methyl-2-oxopentanoate + L-glutamate</text>
        <dbReference type="Rhea" id="RHEA:24801"/>
        <dbReference type="ChEBI" id="CHEBI:16810"/>
        <dbReference type="ChEBI" id="CHEBI:29985"/>
        <dbReference type="ChEBI" id="CHEBI:35146"/>
        <dbReference type="ChEBI" id="CHEBI:58045"/>
        <dbReference type="EC" id="2.6.1.42"/>
    </reaction>
</comment>
<evidence type="ECO:0000256" key="2">
    <source>
        <dbReference type="ARBA" id="ARBA00003109"/>
    </source>
</evidence>
<dbReference type="SUPFAM" id="SSF56752">
    <property type="entry name" value="D-aminoacid aminotransferase-like PLP-dependent enzymes"/>
    <property type="match status" value="1"/>
</dbReference>
<dbReference type="OrthoDB" id="9805628at2"/>
<dbReference type="InterPro" id="IPR001544">
    <property type="entry name" value="Aminotrans_IV"/>
</dbReference>
<dbReference type="RefSeq" id="WP_048877307.1">
    <property type="nucleotide sequence ID" value="NZ_BANC01000009.1"/>
</dbReference>
<evidence type="ECO:0000256" key="7">
    <source>
        <dbReference type="ARBA" id="ARBA00013053"/>
    </source>
</evidence>
<dbReference type="NCBIfam" id="NF005209">
    <property type="entry name" value="PRK06680.1"/>
    <property type="match status" value="1"/>
</dbReference>
<dbReference type="EMBL" id="BANC01000009">
    <property type="protein sequence ID" value="GAN78815.1"/>
    <property type="molecule type" value="Genomic_DNA"/>
</dbReference>
<dbReference type="CDD" id="cd01558">
    <property type="entry name" value="D-AAT_like"/>
    <property type="match status" value="1"/>
</dbReference>
<comment type="pathway">
    <text evidence="5">Amino-acid biosynthesis; L-leucine biosynthesis; L-leucine from 3-methyl-2-oxobutanoate: step 4/4.</text>
</comment>
<dbReference type="InterPro" id="IPR043132">
    <property type="entry name" value="BCAT-like_C"/>
</dbReference>
<dbReference type="Proteomes" id="UP000032668">
    <property type="component" value="Unassembled WGS sequence"/>
</dbReference>
<evidence type="ECO:0000256" key="6">
    <source>
        <dbReference type="ARBA" id="ARBA00009320"/>
    </source>
</evidence>
<dbReference type="PANTHER" id="PTHR42743">
    <property type="entry name" value="AMINO-ACID AMINOTRANSFERASE"/>
    <property type="match status" value="1"/>
</dbReference>
<evidence type="ECO:0000256" key="4">
    <source>
        <dbReference type="ARBA" id="ARBA00004931"/>
    </source>
</evidence>
<dbReference type="GO" id="GO:0009082">
    <property type="term" value="P:branched-chain amino acid biosynthetic process"/>
    <property type="evidence" value="ECO:0007669"/>
    <property type="project" value="UniProtKB-KW"/>
</dbReference>
<evidence type="ECO:0000256" key="3">
    <source>
        <dbReference type="ARBA" id="ARBA00004824"/>
    </source>
</evidence>
<dbReference type="Gene3D" id="3.30.470.10">
    <property type="match status" value="1"/>
</dbReference>
<comment type="catalytic activity">
    <reaction evidence="11">
        <text>L-valine + 2-oxoglutarate = 3-methyl-2-oxobutanoate + L-glutamate</text>
        <dbReference type="Rhea" id="RHEA:24813"/>
        <dbReference type="ChEBI" id="CHEBI:11851"/>
        <dbReference type="ChEBI" id="CHEBI:16810"/>
        <dbReference type="ChEBI" id="CHEBI:29985"/>
        <dbReference type="ChEBI" id="CHEBI:57762"/>
        <dbReference type="EC" id="2.6.1.42"/>
    </reaction>
</comment>
<comment type="catalytic activity">
    <reaction evidence="13">
        <text>L-leucine + 2-oxoglutarate = 4-methyl-2-oxopentanoate + L-glutamate</text>
        <dbReference type="Rhea" id="RHEA:18321"/>
        <dbReference type="ChEBI" id="CHEBI:16810"/>
        <dbReference type="ChEBI" id="CHEBI:17865"/>
        <dbReference type="ChEBI" id="CHEBI:29985"/>
        <dbReference type="ChEBI" id="CHEBI:57427"/>
        <dbReference type="EC" id="2.6.1.42"/>
    </reaction>
</comment>
<comment type="pathway">
    <text evidence="3">Amino-acid biosynthesis; L-isoleucine biosynthesis; L-isoleucine from 2-oxobutanoate: step 4/4.</text>
</comment>
<dbReference type="Gene3D" id="3.20.10.10">
    <property type="entry name" value="D-amino Acid Aminotransferase, subunit A, domain 2"/>
    <property type="match status" value="1"/>
</dbReference>
<dbReference type="Pfam" id="PF01063">
    <property type="entry name" value="Aminotran_4"/>
    <property type="match status" value="1"/>
</dbReference>
<proteinExistence type="inferred from homology"/>
<gene>
    <name evidence="14" type="ORF">Aam_009_018</name>
</gene>
<keyword evidence="14" id="KW-0032">Aminotransferase</keyword>
<dbReference type="InterPro" id="IPR043131">
    <property type="entry name" value="BCAT-like_N"/>
</dbReference>
<reference evidence="14 15" key="1">
    <citation type="submission" date="2012-11" db="EMBL/GenBank/DDBJ databases">
        <title>Whole genome sequence of Acidocella aminolytica 101 = DSM 11237.</title>
        <authorList>
            <person name="Azuma Y."/>
            <person name="Higashiura N."/>
            <person name="Hirakawa H."/>
            <person name="Matsushita K."/>
        </authorList>
    </citation>
    <scope>NUCLEOTIDE SEQUENCE [LARGE SCALE GENOMIC DNA]</scope>
    <source>
        <strain evidence="15">101 / DSM 11237</strain>
    </source>
</reference>
<dbReference type="PANTHER" id="PTHR42743:SF10">
    <property type="entry name" value="D-ALANINE AMINOTRANSFERASE"/>
    <property type="match status" value="1"/>
</dbReference>
<dbReference type="EC" id="2.6.1.42" evidence="7"/>
<comment type="cofactor">
    <cofactor evidence="1">
        <name>pyridoxal 5'-phosphate</name>
        <dbReference type="ChEBI" id="CHEBI:597326"/>
    </cofactor>
</comment>
<dbReference type="GO" id="GO:0008652">
    <property type="term" value="P:amino acid biosynthetic process"/>
    <property type="evidence" value="ECO:0007669"/>
    <property type="project" value="UniProtKB-ARBA"/>
</dbReference>
<protein>
    <recommendedName>
        <fullName evidence="8">Probable branched-chain-amino-acid aminotransferase</fullName>
        <ecNumber evidence="7">2.6.1.42</ecNumber>
    </recommendedName>
</protein>